<evidence type="ECO:0000256" key="9">
    <source>
        <dbReference type="ARBA" id="ARBA00022798"/>
    </source>
</evidence>
<dbReference type="GO" id="GO:0019432">
    <property type="term" value="P:triglyceride biosynthetic process"/>
    <property type="evidence" value="ECO:0007669"/>
    <property type="project" value="TreeGrafter"/>
</dbReference>
<dbReference type="CDD" id="cd07987">
    <property type="entry name" value="LPLAT_MGAT-like"/>
    <property type="match status" value="1"/>
</dbReference>
<name>A0AAD5LJB3_PYTIN</name>
<evidence type="ECO:0000256" key="3">
    <source>
        <dbReference type="ARBA" id="ARBA00005189"/>
    </source>
</evidence>
<keyword evidence="7" id="KW-0808">Transferase</keyword>
<reference evidence="16" key="1">
    <citation type="submission" date="2021-12" db="EMBL/GenBank/DDBJ databases">
        <title>Prjna785345.</title>
        <authorList>
            <person name="Rujirawat T."/>
            <person name="Krajaejun T."/>
        </authorList>
    </citation>
    <scope>NUCLEOTIDE SEQUENCE</scope>
    <source>
        <strain evidence="16">Pi057C3</strain>
    </source>
</reference>
<keyword evidence="13 15" id="KW-0472">Membrane</keyword>
<sequence>MAPSHLSDRAIIAVLKSLVAVFYLLEFLTTFLLGLLHLYLCLPMARTTIKQMGLEDAPLRVDACALLLVAGCFLVEFVRHFDVAFRIREFVETALQTYQLYNLSRTIPSPWVNHLAVGVVVFNCFGVYVLELSSCISDRRRRVVHVLLDMGLDLFSAVGVPFCIMIPYLLTLDFATASVSWSQVFDDIWFSSGISAAQLVLITTPLDFVATLVPHLMVLGTLSTLSNIALRSKASFKSPDPMVQVNCHREGISGNSDDLEARLRLVDSTLLSKLVFSHCPALEIPPIINTFSRLLIFETFNSTIASHAVLFVMYHTWILGAAFFLVMWAYSALSVVDLVFRPSESSLPSTVKFFLLGLALYYAWHALLVGPTQPVWPAVSDFVRRTLTRSPYFRRHLTIFEDREAESLQDPTCPMIDARQRAMFAFHPHGITCCGFSVNGAHSERFRNAGARWLVAENLFWFPVLRDILHWHGFSDVSKSTFERIMASGDNVCLIPGGFEEATIFRHNRHRVYLRRRAGFIKLALQHGYTVFPAYTFGEEATYHTFHYALRLRLWLNQWKIPAVAFLGRLDCALMPRPNVDLVTVVGKGIKLPKIEQPTREDVSKYHAQYVAALEMLFERYKARFASNPNAKLEIF</sequence>
<feature type="transmembrane region" description="Helical" evidence="15">
    <location>
        <begin position="111"/>
        <end position="130"/>
    </location>
</feature>
<dbReference type="PANTHER" id="PTHR12317">
    <property type="entry name" value="DIACYLGLYCEROL O-ACYLTRANSFERASE"/>
    <property type="match status" value="1"/>
</dbReference>
<keyword evidence="14" id="KW-0012">Acyltransferase</keyword>
<comment type="pathway">
    <text evidence="3">Lipid metabolism.</text>
</comment>
<evidence type="ECO:0000256" key="15">
    <source>
        <dbReference type="SAM" id="Phobius"/>
    </source>
</evidence>
<evidence type="ECO:0000256" key="1">
    <source>
        <dbReference type="ARBA" id="ARBA00004477"/>
    </source>
</evidence>
<feature type="transmembrane region" description="Helical" evidence="15">
    <location>
        <begin position="308"/>
        <end position="330"/>
    </location>
</feature>
<keyword evidence="11 15" id="KW-1133">Transmembrane helix</keyword>
<evidence type="ECO:0000256" key="10">
    <source>
        <dbReference type="ARBA" id="ARBA00022824"/>
    </source>
</evidence>
<evidence type="ECO:0000256" key="2">
    <source>
        <dbReference type="ARBA" id="ARBA00004771"/>
    </source>
</evidence>
<keyword evidence="17" id="KW-1185">Reference proteome</keyword>
<evidence type="ECO:0000313" key="17">
    <source>
        <dbReference type="Proteomes" id="UP001209570"/>
    </source>
</evidence>
<evidence type="ECO:0000256" key="7">
    <source>
        <dbReference type="ARBA" id="ARBA00022679"/>
    </source>
</evidence>
<gene>
    <name evidence="16" type="ORF">P43SY_009227</name>
</gene>
<accession>A0AAD5LJB3</accession>
<evidence type="ECO:0000256" key="5">
    <source>
        <dbReference type="ARBA" id="ARBA00013244"/>
    </source>
</evidence>
<dbReference type="GO" id="GO:0006071">
    <property type="term" value="P:glycerol metabolic process"/>
    <property type="evidence" value="ECO:0007669"/>
    <property type="project" value="UniProtKB-KW"/>
</dbReference>
<dbReference type="GO" id="GO:0004144">
    <property type="term" value="F:diacylglycerol O-acyltransferase activity"/>
    <property type="evidence" value="ECO:0007669"/>
    <property type="project" value="UniProtKB-EC"/>
</dbReference>
<evidence type="ECO:0000256" key="6">
    <source>
        <dbReference type="ARBA" id="ARBA00022516"/>
    </source>
</evidence>
<comment type="pathway">
    <text evidence="2">Glycerolipid metabolism; triacylglycerol biosynthesis.</text>
</comment>
<evidence type="ECO:0000256" key="4">
    <source>
        <dbReference type="ARBA" id="ARBA00005420"/>
    </source>
</evidence>
<feature type="transmembrane region" description="Helical" evidence="15">
    <location>
        <begin position="151"/>
        <end position="170"/>
    </location>
</feature>
<dbReference type="EC" id="2.3.1.20" evidence="5"/>
<comment type="subcellular location">
    <subcellularLocation>
        <location evidence="1">Endoplasmic reticulum membrane</location>
        <topology evidence="1">Multi-pass membrane protein</topology>
    </subcellularLocation>
</comment>
<comment type="caution">
    <text evidence="16">The sequence shown here is derived from an EMBL/GenBank/DDBJ whole genome shotgun (WGS) entry which is preliminary data.</text>
</comment>
<proteinExistence type="inferred from homology"/>
<dbReference type="PANTHER" id="PTHR12317:SF0">
    <property type="entry name" value="ACYLTRANSFERASE"/>
    <property type="match status" value="1"/>
</dbReference>
<evidence type="ECO:0000256" key="12">
    <source>
        <dbReference type="ARBA" id="ARBA00023098"/>
    </source>
</evidence>
<feature type="transmembrane region" description="Helical" evidence="15">
    <location>
        <begin position="208"/>
        <end position="230"/>
    </location>
</feature>
<feature type="transmembrane region" description="Helical" evidence="15">
    <location>
        <begin position="63"/>
        <end position="81"/>
    </location>
</feature>
<evidence type="ECO:0000256" key="13">
    <source>
        <dbReference type="ARBA" id="ARBA00023136"/>
    </source>
</evidence>
<keyword evidence="9" id="KW-0319">Glycerol metabolism</keyword>
<dbReference type="AlphaFoldDB" id="A0AAD5LJB3"/>
<dbReference type="Pfam" id="PF03982">
    <property type="entry name" value="DAGAT"/>
    <property type="match status" value="1"/>
</dbReference>
<evidence type="ECO:0000256" key="8">
    <source>
        <dbReference type="ARBA" id="ARBA00022692"/>
    </source>
</evidence>
<evidence type="ECO:0000313" key="16">
    <source>
        <dbReference type="EMBL" id="KAJ0402970.1"/>
    </source>
</evidence>
<dbReference type="Proteomes" id="UP001209570">
    <property type="component" value="Unassembled WGS sequence"/>
</dbReference>
<evidence type="ECO:0000256" key="11">
    <source>
        <dbReference type="ARBA" id="ARBA00022989"/>
    </source>
</evidence>
<evidence type="ECO:0000256" key="14">
    <source>
        <dbReference type="ARBA" id="ARBA00023315"/>
    </source>
</evidence>
<keyword evidence="10" id="KW-0256">Endoplasmic reticulum</keyword>
<comment type="similarity">
    <text evidence="4">Belongs to the diacylglycerol acyltransferase family.</text>
</comment>
<protein>
    <recommendedName>
        <fullName evidence="5">diacylglycerol O-acyltransferase</fullName>
        <ecNumber evidence="5">2.3.1.20</ecNumber>
    </recommendedName>
</protein>
<feature type="transmembrane region" description="Helical" evidence="15">
    <location>
        <begin position="20"/>
        <end position="42"/>
    </location>
</feature>
<dbReference type="GO" id="GO:0005789">
    <property type="term" value="C:endoplasmic reticulum membrane"/>
    <property type="evidence" value="ECO:0007669"/>
    <property type="project" value="UniProtKB-SubCell"/>
</dbReference>
<organism evidence="16 17">
    <name type="scientific">Pythium insidiosum</name>
    <name type="common">Pythiosis disease agent</name>
    <dbReference type="NCBI Taxonomy" id="114742"/>
    <lineage>
        <taxon>Eukaryota</taxon>
        <taxon>Sar</taxon>
        <taxon>Stramenopiles</taxon>
        <taxon>Oomycota</taxon>
        <taxon>Peronosporomycetes</taxon>
        <taxon>Pythiales</taxon>
        <taxon>Pythiaceae</taxon>
        <taxon>Pythium</taxon>
    </lineage>
</organism>
<keyword evidence="8 15" id="KW-0812">Transmembrane</keyword>
<keyword evidence="12" id="KW-0443">Lipid metabolism</keyword>
<keyword evidence="6" id="KW-0444">Lipid biosynthesis</keyword>
<dbReference type="InterPro" id="IPR007130">
    <property type="entry name" value="DAGAT"/>
</dbReference>
<dbReference type="EMBL" id="JAKCXM010000091">
    <property type="protein sequence ID" value="KAJ0402970.1"/>
    <property type="molecule type" value="Genomic_DNA"/>
</dbReference>